<sequence length="236" mass="26819">MSLTINNYLSKTNSENNKEGIFILDSDGFFLQANAGMENIIGYIPFDLIGTSLAQLMPIQEIIRTRELFKDVMNGNIVQFETVLIHKNGHKVYVCVEFTPHMFNGKTMGVLTTVRAIANENDIPNEHSKTIIQILDNKGEIKYVSSTLEKILGYSIQQIIGNSFLDFIHQDDQYKAKNIIQELKTIRKKMRVELKHIHQNGYSIILSSEFASVFSSSGDIERIIISYDMKGYTLSV</sequence>
<dbReference type="CDD" id="cd00130">
    <property type="entry name" value="PAS"/>
    <property type="match status" value="2"/>
</dbReference>
<dbReference type="SUPFAM" id="SSF55785">
    <property type="entry name" value="PYP-like sensor domain (PAS domain)"/>
    <property type="match status" value="2"/>
</dbReference>
<reference evidence="2 3" key="1">
    <citation type="submission" date="2018-12" db="EMBL/GenBank/DDBJ databases">
        <authorList>
            <person name="Yu L."/>
        </authorList>
    </citation>
    <scope>NUCLEOTIDE SEQUENCE [LARGE SCALE GENOMIC DNA]</scope>
    <source>
        <strain evidence="2 3">S5H2222</strain>
    </source>
</reference>
<dbReference type="SMART" id="SM00091">
    <property type="entry name" value="PAS"/>
    <property type="match status" value="2"/>
</dbReference>
<comment type="caution">
    <text evidence="2">The sequence shown here is derived from an EMBL/GenBank/DDBJ whole genome shotgun (WGS) entry which is preliminary data.</text>
</comment>
<dbReference type="InterPro" id="IPR013655">
    <property type="entry name" value="PAS_fold_3"/>
</dbReference>
<dbReference type="Proteomes" id="UP000276349">
    <property type="component" value="Unassembled WGS sequence"/>
</dbReference>
<protein>
    <submittedName>
        <fullName evidence="2">PAS domain S-box protein</fullName>
    </submittedName>
</protein>
<dbReference type="RefSeq" id="WP_126294821.1">
    <property type="nucleotide sequence ID" value="NZ_RXNR01000035.1"/>
</dbReference>
<dbReference type="NCBIfam" id="TIGR00229">
    <property type="entry name" value="sensory_box"/>
    <property type="match status" value="2"/>
</dbReference>
<dbReference type="InterPro" id="IPR013656">
    <property type="entry name" value="PAS_4"/>
</dbReference>
<accession>A0A3S0JVB2</accession>
<proteinExistence type="predicted"/>
<dbReference type="Gene3D" id="3.30.450.20">
    <property type="entry name" value="PAS domain"/>
    <property type="match status" value="2"/>
</dbReference>
<evidence type="ECO:0000313" key="3">
    <source>
        <dbReference type="Proteomes" id="UP000276349"/>
    </source>
</evidence>
<feature type="domain" description="PAS" evidence="1">
    <location>
        <begin position="134"/>
        <end position="182"/>
    </location>
</feature>
<dbReference type="Pfam" id="PF08447">
    <property type="entry name" value="PAS_3"/>
    <property type="match status" value="1"/>
</dbReference>
<dbReference type="InterPro" id="IPR035965">
    <property type="entry name" value="PAS-like_dom_sf"/>
</dbReference>
<organism evidence="2 3">
    <name type="scientific">Lysinibacillus telephonicus</name>
    <dbReference type="NCBI Taxonomy" id="1714840"/>
    <lineage>
        <taxon>Bacteria</taxon>
        <taxon>Bacillati</taxon>
        <taxon>Bacillota</taxon>
        <taxon>Bacilli</taxon>
        <taxon>Bacillales</taxon>
        <taxon>Bacillaceae</taxon>
        <taxon>Lysinibacillus</taxon>
    </lineage>
</organism>
<dbReference type="EMBL" id="RXNR01000035">
    <property type="protein sequence ID" value="RTQ91911.1"/>
    <property type="molecule type" value="Genomic_DNA"/>
</dbReference>
<dbReference type="PROSITE" id="PS50112">
    <property type="entry name" value="PAS"/>
    <property type="match status" value="2"/>
</dbReference>
<dbReference type="InterPro" id="IPR000014">
    <property type="entry name" value="PAS"/>
</dbReference>
<dbReference type="AlphaFoldDB" id="A0A3S0JVB2"/>
<evidence type="ECO:0000313" key="2">
    <source>
        <dbReference type="EMBL" id="RTQ91911.1"/>
    </source>
</evidence>
<evidence type="ECO:0000259" key="1">
    <source>
        <dbReference type="PROSITE" id="PS50112"/>
    </source>
</evidence>
<gene>
    <name evidence="2" type="ORF">EKG35_12595</name>
</gene>
<name>A0A3S0JVB2_9BACI</name>
<keyword evidence="3" id="KW-1185">Reference proteome</keyword>
<dbReference type="OrthoDB" id="9759607at2"/>
<dbReference type="Pfam" id="PF08448">
    <property type="entry name" value="PAS_4"/>
    <property type="match status" value="1"/>
</dbReference>
<feature type="domain" description="PAS" evidence="1">
    <location>
        <begin position="15"/>
        <end position="76"/>
    </location>
</feature>